<dbReference type="InterPro" id="IPR050490">
    <property type="entry name" value="Bact_solute-bd_prot1"/>
</dbReference>
<evidence type="ECO:0000256" key="1">
    <source>
        <dbReference type="SAM" id="SignalP"/>
    </source>
</evidence>
<feature type="chain" id="PRO_5039150799" evidence="1">
    <location>
        <begin position="19"/>
        <end position="457"/>
    </location>
</feature>
<reference evidence="2" key="1">
    <citation type="submission" date="2020-10" db="EMBL/GenBank/DDBJ databases">
        <authorList>
            <person name="Gilroy R."/>
        </authorList>
    </citation>
    <scope>NUCLEOTIDE SEQUENCE</scope>
    <source>
        <strain evidence="2">CHK181-108</strain>
    </source>
</reference>
<dbReference type="Pfam" id="PF01547">
    <property type="entry name" value="SBP_bac_1"/>
    <property type="match status" value="1"/>
</dbReference>
<evidence type="ECO:0000313" key="3">
    <source>
        <dbReference type="Proteomes" id="UP000824165"/>
    </source>
</evidence>
<evidence type="ECO:0000313" key="2">
    <source>
        <dbReference type="EMBL" id="HIT85021.1"/>
    </source>
</evidence>
<comment type="caution">
    <text evidence="2">The sequence shown here is derived from an EMBL/GenBank/DDBJ whole genome shotgun (WGS) entry which is preliminary data.</text>
</comment>
<dbReference type="PROSITE" id="PS51257">
    <property type="entry name" value="PROKAR_LIPOPROTEIN"/>
    <property type="match status" value="1"/>
</dbReference>
<feature type="signal peptide" evidence="1">
    <location>
        <begin position="1"/>
        <end position="18"/>
    </location>
</feature>
<reference evidence="2" key="2">
    <citation type="journal article" date="2021" name="PeerJ">
        <title>Extensive microbial diversity within the chicken gut microbiome revealed by metagenomics and culture.</title>
        <authorList>
            <person name="Gilroy R."/>
            <person name="Ravi A."/>
            <person name="Getino M."/>
            <person name="Pursley I."/>
            <person name="Horton D.L."/>
            <person name="Alikhan N.F."/>
            <person name="Baker D."/>
            <person name="Gharbi K."/>
            <person name="Hall N."/>
            <person name="Watson M."/>
            <person name="Adriaenssens E.M."/>
            <person name="Foster-Nyarko E."/>
            <person name="Jarju S."/>
            <person name="Secka A."/>
            <person name="Antonio M."/>
            <person name="Oren A."/>
            <person name="Chaudhuri R.R."/>
            <person name="La Ragione R."/>
            <person name="Hildebrand F."/>
            <person name="Pallen M.J."/>
        </authorList>
    </citation>
    <scope>NUCLEOTIDE SEQUENCE</scope>
    <source>
        <strain evidence="2">CHK181-108</strain>
    </source>
</reference>
<dbReference type="Gene3D" id="3.40.190.10">
    <property type="entry name" value="Periplasmic binding protein-like II"/>
    <property type="match status" value="1"/>
</dbReference>
<dbReference type="Proteomes" id="UP000824165">
    <property type="component" value="Unassembled WGS sequence"/>
</dbReference>
<dbReference type="EMBL" id="DVLU01000032">
    <property type="protein sequence ID" value="HIT85021.1"/>
    <property type="molecule type" value="Genomic_DNA"/>
</dbReference>
<dbReference type="SUPFAM" id="SSF53850">
    <property type="entry name" value="Periplasmic binding protein-like II"/>
    <property type="match status" value="1"/>
</dbReference>
<name>A0A9D1KQH0_9FIRM</name>
<organism evidence="2 3">
    <name type="scientific">Candidatus Ornithomonoglobus intestinigallinarum</name>
    <dbReference type="NCBI Taxonomy" id="2840894"/>
    <lineage>
        <taxon>Bacteria</taxon>
        <taxon>Bacillati</taxon>
        <taxon>Bacillota</taxon>
        <taxon>Clostridia</taxon>
        <taxon>Candidatus Ornithomonoglobus</taxon>
    </lineage>
</organism>
<protein>
    <submittedName>
        <fullName evidence="2">Extracellular solute-binding protein</fullName>
    </submittedName>
</protein>
<gene>
    <name evidence="2" type="ORF">IAA60_03830</name>
</gene>
<dbReference type="PANTHER" id="PTHR43649:SF16">
    <property type="entry name" value="SUGAR-BINDING LIPOPROTEIN"/>
    <property type="match status" value="1"/>
</dbReference>
<proteinExistence type="predicted"/>
<dbReference type="AlphaFoldDB" id="A0A9D1KQH0"/>
<accession>A0A9D1KQH0</accession>
<sequence>MTNRIKKIVFMITAAAIAASMLGGCGGTGGNTVIKIGYVTDKSTINEHIESFESTHKGVKIIPVEWEYDPNTFSAMVENGTLPDIYDTHFTEVQKLIDEGYAADITQELKDYNLFNRINDFMMENISKNGKVYFVPRTVYSMGLYINVHLFQEAGLVDENGIPIAPDSFEELRQTAKLIKERTGKCGFVFPTTDRYGGWYFTVLAWNYGVHFVEEDNGEMKASFDTPECADALRLLQYMKWKDGSLQTETDVSNDDVFAMIGKNEAAMTFAQNVQLDNAVKSGLIVPQNIGLAKMPRGPAGRVSMVGGGYYGINPNITDEKKRIAFEWLMYDKGYTADRDAEKELEQMENSYREKYEKNDGVIGITGMQLWNDSAANSSFEDELIARYSNVNPDYVSSFNNASDVEYRLEEPVCTQELYKILDECILRALEDPNADCDAIIAEANQKFQTSLLDYEN</sequence>
<dbReference type="InterPro" id="IPR006059">
    <property type="entry name" value="SBP"/>
</dbReference>
<dbReference type="PANTHER" id="PTHR43649">
    <property type="entry name" value="ARABINOSE-BINDING PROTEIN-RELATED"/>
    <property type="match status" value="1"/>
</dbReference>
<keyword evidence="1" id="KW-0732">Signal</keyword>